<evidence type="ECO:0000313" key="2">
    <source>
        <dbReference type="EMBL" id="HIW06861.1"/>
    </source>
</evidence>
<dbReference type="Pfam" id="PF21185">
    <property type="entry name" value="RecD_N"/>
    <property type="match status" value="1"/>
</dbReference>
<dbReference type="AlphaFoldDB" id="A0A9D1Q649"/>
<feature type="domain" description="RecBCD enzyme subunit RecD N-terminal" evidence="1">
    <location>
        <begin position="89"/>
        <end position="160"/>
    </location>
</feature>
<dbReference type="Proteomes" id="UP000823934">
    <property type="component" value="Unassembled WGS sequence"/>
</dbReference>
<protein>
    <recommendedName>
        <fullName evidence="1">RecBCD enzyme subunit RecD N-terminal domain-containing protein</fullName>
    </recommendedName>
</protein>
<reference evidence="2" key="1">
    <citation type="journal article" date="2021" name="PeerJ">
        <title>Extensive microbial diversity within the chicken gut microbiome revealed by metagenomics and culture.</title>
        <authorList>
            <person name="Gilroy R."/>
            <person name="Ravi A."/>
            <person name="Getino M."/>
            <person name="Pursley I."/>
            <person name="Horton D.L."/>
            <person name="Alikhan N.F."/>
            <person name="Baker D."/>
            <person name="Gharbi K."/>
            <person name="Hall N."/>
            <person name="Watson M."/>
            <person name="Adriaenssens E.M."/>
            <person name="Foster-Nyarko E."/>
            <person name="Jarju S."/>
            <person name="Secka A."/>
            <person name="Antonio M."/>
            <person name="Oren A."/>
            <person name="Chaudhuri R.R."/>
            <person name="La Ragione R."/>
            <person name="Hildebrand F."/>
            <person name="Pallen M.J."/>
        </authorList>
    </citation>
    <scope>NUCLEOTIDE SEQUENCE</scope>
    <source>
        <strain evidence="2">CHK160-9182</strain>
    </source>
</reference>
<evidence type="ECO:0000259" key="1">
    <source>
        <dbReference type="Pfam" id="PF21185"/>
    </source>
</evidence>
<dbReference type="InterPro" id="IPR041851">
    <property type="entry name" value="RecD_N_sf"/>
</dbReference>
<accession>A0A9D1Q649</accession>
<name>A0A9D1Q649_9GAMM</name>
<feature type="non-terminal residue" evidence="2">
    <location>
        <position position="238"/>
    </location>
</feature>
<gene>
    <name evidence="2" type="ORF">H9889_05995</name>
</gene>
<dbReference type="InterPro" id="IPR049550">
    <property type="entry name" value="RecD_N"/>
</dbReference>
<dbReference type="EMBL" id="DXHP01000131">
    <property type="protein sequence ID" value="HIW06861.1"/>
    <property type="molecule type" value="Genomic_DNA"/>
</dbReference>
<sequence>MTDMTQFDLFDLPADDAPDETALAYQQNSLASLSEERKAPVFVQQEQAEKEIDLIALMNIVIEDRDRFLEDPDRLMKSFKSLLQSLIEARYFTHVDLYFAEFITQQKGFKNAQDYLGYCLLALLVSRAYGLGHTALPQRYLNSPNQWFIENTHKERRQVIQGLLKVAFDVEISLDLDGYLETQWQPILENVSLPLLVTKNGIYLERNYVQEGVIVSLFKSVRELPLTDAENHYVSERL</sequence>
<proteinExistence type="predicted"/>
<evidence type="ECO:0000313" key="3">
    <source>
        <dbReference type="Proteomes" id="UP000823934"/>
    </source>
</evidence>
<organism evidence="2 3">
    <name type="scientific">Candidatus Ignatzschineria merdigallinarum</name>
    <dbReference type="NCBI Taxonomy" id="2838621"/>
    <lineage>
        <taxon>Bacteria</taxon>
        <taxon>Pseudomonadati</taxon>
        <taxon>Pseudomonadota</taxon>
        <taxon>Gammaproteobacteria</taxon>
        <taxon>Cardiobacteriales</taxon>
        <taxon>Ignatzschineriaceae</taxon>
        <taxon>Ignatzschineria</taxon>
    </lineage>
</organism>
<comment type="caution">
    <text evidence="2">The sequence shown here is derived from an EMBL/GenBank/DDBJ whole genome shotgun (WGS) entry which is preliminary data.</text>
</comment>
<dbReference type="Gene3D" id="1.10.10.1020">
    <property type="entry name" value="RecBCD complex, subunit RecD, N-terminal domain"/>
    <property type="match status" value="1"/>
</dbReference>
<reference evidence="2" key="2">
    <citation type="submission" date="2021-04" db="EMBL/GenBank/DDBJ databases">
        <authorList>
            <person name="Gilroy R."/>
        </authorList>
    </citation>
    <scope>NUCLEOTIDE SEQUENCE</scope>
    <source>
        <strain evidence="2">CHK160-9182</strain>
    </source>
</reference>